<dbReference type="GO" id="GO:0003713">
    <property type="term" value="F:transcription coactivator activity"/>
    <property type="evidence" value="ECO:0007669"/>
    <property type="project" value="InterPro"/>
</dbReference>
<dbReference type="AlphaFoldDB" id="A0A8K0MJS7"/>
<dbReference type="SUPFAM" id="SSF109715">
    <property type="entry name" value="DEK C-terminal domain"/>
    <property type="match status" value="1"/>
</dbReference>
<dbReference type="InterPro" id="IPR009044">
    <property type="entry name" value="ssDNA-bd_transcriptional_reg"/>
</dbReference>
<dbReference type="PROSITE" id="PS51998">
    <property type="entry name" value="DEK_C"/>
    <property type="match status" value="1"/>
</dbReference>
<reference evidence="9" key="1">
    <citation type="submission" date="2020-03" db="EMBL/GenBank/DDBJ databases">
        <title>A high-quality chromosome-level genome assembly of a woody plant with both climbing and erect habits, Rhamnella rubrinervis.</title>
        <authorList>
            <person name="Lu Z."/>
            <person name="Yang Y."/>
            <person name="Zhu X."/>
            <person name="Sun Y."/>
        </authorList>
    </citation>
    <scope>NUCLEOTIDE SEQUENCE</scope>
    <source>
        <strain evidence="9">BYM</strain>
        <tissue evidence="9">Leaf</tissue>
    </source>
</reference>
<dbReference type="InterPro" id="IPR017415">
    <property type="entry name" value="KELP"/>
</dbReference>
<name>A0A8K0MJS7_9ROSA</name>
<evidence type="ECO:0000256" key="2">
    <source>
        <dbReference type="ARBA" id="ARBA00009001"/>
    </source>
</evidence>
<dbReference type="GO" id="GO:0060261">
    <property type="term" value="P:positive regulation of transcription initiation by RNA polymerase II"/>
    <property type="evidence" value="ECO:0007669"/>
    <property type="project" value="InterPro"/>
</dbReference>
<dbReference type="Pfam" id="PF08766">
    <property type="entry name" value="DEK_C"/>
    <property type="match status" value="1"/>
</dbReference>
<comment type="similarity">
    <text evidence="2">Belongs to the transcriptional coactivator PC4 family.</text>
</comment>
<keyword evidence="3" id="KW-0805">Transcription regulation</keyword>
<dbReference type="GO" id="GO:0005634">
    <property type="term" value="C:nucleus"/>
    <property type="evidence" value="ECO:0007669"/>
    <property type="project" value="UniProtKB-SubCell"/>
</dbReference>
<evidence type="ECO:0000256" key="4">
    <source>
        <dbReference type="ARBA" id="ARBA00023125"/>
    </source>
</evidence>
<evidence type="ECO:0000256" key="3">
    <source>
        <dbReference type="ARBA" id="ARBA00023015"/>
    </source>
</evidence>
<evidence type="ECO:0000256" key="1">
    <source>
        <dbReference type="ARBA" id="ARBA00004123"/>
    </source>
</evidence>
<keyword evidence="6" id="KW-0539">Nucleus</keyword>
<gene>
    <name evidence="9" type="ORF">FNV43_RR09442</name>
</gene>
<dbReference type="SUPFAM" id="SSF54447">
    <property type="entry name" value="ssDNA-binding transcriptional regulator domain"/>
    <property type="match status" value="1"/>
</dbReference>
<dbReference type="InterPro" id="IPR045125">
    <property type="entry name" value="Sub1/Tcp4-like"/>
</dbReference>
<comment type="caution">
    <text evidence="9">The sequence shown here is derived from an EMBL/GenBank/DDBJ whole genome shotgun (WGS) entry which is preliminary data.</text>
</comment>
<keyword evidence="10" id="KW-1185">Reference proteome</keyword>
<keyword evidence="5" id="KW-0804">Transcription</keyword>
<dbReference type="Gene3D" id="1.10.10.60">
    <property type="entry name" value="Homeodomain-like"/>
    <property type="match status" value="1"/>
</dbReference>
<evidence type="ECO:0000313" key="9">
    <source>
        <dbReference type="EMBL" id="KAF3448729.1"/>
    </source>
</evidence>
<feature type="region of interest" description="Disordered" evidence="7">
    <location>
        <begin position="61"/>
        <end position="80"/>
    </location>
</feature>
<evidence type="ECO:0000256" key="7">
    <source>
        <dbReference type="SAM" id="MobiDB-lite"/>
    </source>
</evidence>
<dbReference type="OrthoDB" id="2505440at2759"/>
<dbReference type="GO" id="GO:0003677">
    <property type="term" value="F:DNA binding"/>
    <property type="evidence" value="ECO:0007669"/>
    <property type="project" value="UniProtKB-KW"/>
</dbReference>
<proteinExistence type="inferred from homology"/>
<dbReference type="InterPro" id="IPR003173">
    <property type="entry name" value="PC4_C"/>
</dbReference>
<dbReference type="Pfam" id="PF02229">
    <property type="entry name" value="PC4"/>
    <property type="match status" value="1"/>
</dbReference>
<dbReference type="EMBL" id="VOIH02000004">
    <property type="protein sequence ID" value="KAF3448729.1"/>
    <property type="molecule type" value="Genomic_DNA"/>
</dbReference>
<evidence type="ECO:0000256" key="5">
    <source>
        <dbReference type="ARBA" id="ARBA00023163"/>
    </source>
</evidence>
<accession>A0A8K0MJS7</accession>
<evidence type="ECO:0000256" key="6">
    <source>
        <dbReference type="ARBA" id="ARBA00023242"/>
    </source>
</evidence>
<feature type="domain" description="DEK-C" evidence="8">
    <location>
        <begin position="3"/>
        <end position="60"/>
    </location>
</feature>
<keyword evidence="4" id="KW-0238">DNA-binding</keyword>
<evidence type="ECO:0000313" key="10">
    <source>
        <dbReference type="Proteomes" id="UP000796880"/>
    </source>
</evidence>
<dbReference type="Gene3D" id="2.30.31.10">
    <property type="entry name" value="Transcriptional Coactivator Pc4, Chain A"/>
    <property type="match status" value="1"/>
</dbReference>
<dbReference type="PIRSF" id="PIRSF038156">
    <property type="entry name" value="RNA_pol_II_KELP"/>
    <property type="match status" value="1"/>
</dbReference>
<comment type="subcellular location">
    <subcellularLocation>
        <location evidence="1">Nucleus</location>
    </subcellularLocation>
</comment>
<protein>
    <recommendedName>
        <fullName evidence="8">DEK-C domain-containing protein</fullName>
    </recommendedName>
</protein>
<dbReference type="InterPro" id="IPR014876">
    <property type="entry name" value="DEK_C"/>
</dbReference>
<dbReference type="Proteomes" id="UP000796880">
    <property type="component" value="Unassembled WGS sequence"/>
</dbReference>
<dbReference type="PANTHER" id="PTHR13215">
    <property type="entry name" value="RNA POLYMERASE II TRANSCRIPTIONAL COACTIVATOR"/>
    <property type="match status" value="1"/>
</dbReference>
<feature type="compositionally biased region" description="Basic and acidic residues" evidence="7">
    <location>
        <begin position="66"/>
        <end position="75"/>
    </location>
</feature>
<organism evidence="9 10">
    <name type="scientific">Rhamnella rubrinervis</name>
    <dbReference type="NCBI Taxonomy" id="2594499"/>
    <lineage>
        <taxon>Eukaryota</taxon>
        <taxon>Viridiplantae</taxon>
        <taxon>Streptophyta</taxon>
        <taxon>Embryophyta</taxon>
        <taxon>Tracheophyta</taxon>
        <taxon>Spermatophyta</taxon>
        <taxon>Magnoliopsida</taxon>
        <taxon>eudicotyledons</taxon>
        <taxon>Gunneridae</taxon>
        <taxon>Pentapetalae</taxon>
        <taxon>rosids</taxon>
        <taxon>fabids</taxon>
        <taxon>Rosales</taxon>
        <taxon>Rhamnaceae</taxon>
        <taxon>rhamnoid group</taxon>
        <taxon>Rhamneae</taxon>
        <taxon>Rhamnella</taxon>
    </lineage>
</organism>
<evidence type="ECO:0000259" key="8">
    <source>
        <dbReference type="PROSITE" id="PS51998"/>
    </source>
</evidence>
<dbReference type="FunFam" id="2.30.31.10:FF:000004">
    <property type="entry name" value="RNA polymerase II transcriptional coactivator KELP"/>
    <property type="match status" value="1"/>
</dbReference>
<sequence length="154" mass="18011">MEAEVEQRIEKTVRSILETSDMNEVTEHKIRKLASEKLELDLSKKPYKAFVKQVVESFLEEQQQQQHEDEQADDAREYDEEGNPIICKLSEKRKVTVQEFRGKTLVSIREYYRKDGKELPTSKGISLTEEQWSTFKKNAPAIEKAVRKMESQGM</sequence>